<gene>
    <name evidence="1" type="ORF">COOX1_3581</name>
</gene>
<name>A0A6F9EHC6_9BACL</name>
<proteinExistence type="predicted"/>
<evidence type="ECO:0000313" key="1">
    <source>
        <dbReference type="EMBL" id="CAB3396335.1"/>
    </source>
</evidence>
<dbReference type="RefSeq" id="WP_170086703.1">
    <property type="nucleotide sequence ID" value="NZ_CP047971.1"/>
</dbReference>
<evidence type="ECO:0000313" key="2">
    <source>
        <dbReference type="Proteomes" id="UP000502196"/>
    </source>
</evidence>
<dbReference type="EMBL" id="LR792683">
    <property type="protein sequence ID" value="CAB3396335.1"/>
    <property type="molecule type" value="Genomic_DNA"/>
</dbReference>
<reference evidence="1 2" key="1">
    <citation type="submission" date="2020-04" db="EMBL/GenBank/DDBJ databases">
        <authorList>
            <person name="Hogendoorn C."/>
        </authorList>
    </citation>
    <scope>NUCLEOTIDE SEQUENCE [LARGE SCALE GENOMIC DNA]</scope>
    <source>
        <strain evidence="1">COOX1</strain>
    </source>
</reference>
<sequence length="72" mass="8004">MATQPAPDWAALIADLKETEYQNTLLLTALLEWLIESGVAQREEILRKVRELDARVGHGRPKALQSGDHPTA</sequence>
<dbReference type="AlphaFoldDB" id="A0A6F9EHC6"/>
<organism evidence="1 2">
    <name type="scientific">Kyrpidia spormannii</name>
    <dbReference type="NCBI Taxonomy" id="2055160"/>
    <lineage>
        <taxon>Bacteria</taxon>
        <taxon>Bacillati</taxon>
        <taxon>Bacillota</taxon>
        <taxon>Bacilli</taxon>
        <taxon>Bacillales</taxon>
        <taxon>Alicyclobacillaceae</taxon>
        <taxon>Kyrpidia</taxon>
    </lineage>
</organism>
<protein>
    <submittedName>
        <fullName evidence="1">Uncharacterized protein</fullName>
    </submittedName>
</protein>
<dbReference type="Proteomes" id="UP000502196">
    <property type="component" value="Chromosome"/>
</dbReference>
<accession>A0A6F9EHC6</accession>